<evidence type="ECO:0000313" key="1">
    <source>
        <dbReference type="EMBL" id="QQG35984.1"/>
    </source>
</evidence>
<sequence>MPEFNATLLREKFIIKDVMPDEHSGKPVIALSNRLTLPLQKPGSDEREDLVIRAQNMHTCVRLGARLAQDFQDYGPLLARDPDYNWNDAYEAITKGYESKFNPNIWAAIYHKGRVLFENGAAERHPFLDIIEQCDARSKGDYEKAVNMAEDAFKHAGKLVTIEHDANVALLVTVKEDEGKCGIILRGPNRTTTFSFTAKKRPGRSVRPSSCLSAAAAFLEGIQLAFQVGMIKQKIRLELISRNAEEAQKGEDAAQKLGRLNAAIIQFESMYDVRYRPDKPDFKQMIEEAEDFARKILAAEVERKIQAGEINAGDWVM</sequence>
<name>A0A7T5R1U6_9BACT</name>
<accession>A0A7T5R1U6</accession>
<reference evidence="1 2" key="1">
    <citation type="submission" date="2020-07" db="EMBL/GenBank/DDBJ databases">
        <title>Huge and variable diversity of episymbiotic CPR bacteria and DPANN archaea in groundwater ecosystems.</title>
        <authorList>
            <person name="He C.Y."/>
            <person name="Keren R."/>
            <person name="Whittaker M."/>
            <person name="Farag I.F."/>
            <person name="Doudna J."/>
            <person name="Cate J.H.D."/>
            <person name="Banfield J.F."/>
        </authorList>
    </citation>
    <scope>NUCLEOTIDE SEQUENCE [LARGE SCALE GENOMIC DNA]</scope>
    <source>
        <strain evidence="1">NC_groundwater_70_Ag_B-0.1um_54_66</strain>
    </source>
</reference>
<dbReference type="Proteomes" id="UP000595362">
    <property type="component" value="Chromosome"/>
</dbReference>
<dbReference type="AlphaFoldDB" id="A0A7T5R1U6"/>
<organism evidence="1 2">
    <name type="scientific">Micavibrio aeruginosavorus</name>
    <dbReference type="NCBI Taxonomy" id="349221"/>
    <lineage>
        <taxon>Bacteria</taxon>
        <taxon>Pseudomonadati</taxon>
        <taxon>Bdellovibrionota</taxon>
        <taxon>Bdellovibrionia</taxon>
        <taxon>Bdellovibrionales</taxon>
        <taxon>Pseudobdellovibrionaceae</taxon>
        <taxon>Micavibrio</taxon>
    </lineage>
</organism>
<proteinExistence type="predicted"/>
<gene>
    <name evidence="1" type="ORF">HYS17_10860</name>
</gene>
<protein>
    <submittedName>
        <fullName evidence="1">Uncharacterized protein</fullName>
    </submittedName>
</protein>
<evidence type="ECO:0000313" key="2">
    <source>
        <dbReference type="Proteomes" id="UP000595362"/>
    </source>
</evidence>
<dbReference type="EMBL" id="CP066681">
    <property type="protein sequence ID" value="QQG35984.1"/>
    <property type="molecule type" value="Genomic_DNA"/>
</dbReference>